<feature type="transmembrane region" description="Helical" evidence="1">
    <location>
        <begin position="205"/>
        <end position="224"/>
    </location>
</feature>
<evidence type="ECO:0000313" key="3">
    <source>
        <dbReference type="EMBL" id="TCO38827.1"/>
    </source>
</evidence>
<dbReference type="RefSeq" id="WP_131998989.1">
    <property type="nucleotide sequence ID" value="NZ_SLWQ01000007.1"/>
</dbReference>
<dbReference type="InterPro" id="IPR039447">
    <property type="entry name" value="UreH-like_TM_dom"/>
</dbReference>
<name>A0A4R2I4H9_9GAMM</name>
<dbReference type="EMBL" id="SLWQ01000007">
    <property type="protein sequence ID" value="TCO38827.1"/>
    <property type="molecule type" value="Genomic_DNA"/>
</dbReference>
<dbReference type="AlphaFoldDB" id="A0A4R2I4H9"/>
<sequence length="242" mass="24890">MTALLTYTGALLLGLAASGHCLVMCGGISAALGIATAKRADGRPRPGLLAAYQLGRITSYALTGLLLGGVLGGLIALLDVESVRRALRALSAAALLLGALVASGWLRDPGFGIGRRLWPHLAPLGRRLLPVASLPRAFAFGMIWGWMPCGFVYTVLLIAALQLGAARGAATMLLFGLGTAPALLAAAFGAERFARLGAHRGGRRAAAAALLASALLTLAGPWFGEHLHGLHVMLPFDCTGVR</sequence>
<feature type="transmembrane region" description="Helical" evidence="1">
    <location>
        <begin position="173"/>
        <end position="193"/>
    </location>
</feature>
<feature type="domain" description="Urease accessory protein UreH-like transmembrane" evidence="2">
    <location>
        <begin position="10"/>
        <end position="210"/>
    </location>
</feature>
<dbReference type="Proteomes" id="UP000294862">
    <property type="component" value="Unassembled WGS sequence"/>
</dbReference>
<feature type="transmembrane region" description="Helical" evidence="1">
    <location>
        <begin position="137"/>
        <end position="161"/>
    </location>
</feature>
<dbReference type="PANTHER" id="PTHR42208">
    <property type="entry name" value="HEAVY METAL TRANSPORTER-RELATED"/>
    <property type="match status" value="1"/>
</dbReference>
<protein>
    <recommendedName>
        <fullName evidence="2">Urease accessory protein UreH-like transmembrane domain-containing protein</fullName>
    </recommendedName>
</protein>
<evidence type="ECO:0000256" key="1">
    <source>
        <dbReference type="SAM" id="Phobius"/>
    </source>
</evidence>
<comment type="caution">
    <text evidence="3">The sequence shown here is derived from an EMBL/GenBank/DDBJ whole genome shotgun (WGS) entry which is preliminary data.</text>
</comment>
<dbReference type="OrthoDB" id="9798690at2"/>
<feature type="transmembrane region" description="Helical" evidence="1">
    <location>
        <begin position="57"/>
        <end position="77"/>
    </location>
</feature>
<accession>A0A4R2I4H9</accession>
<evidence type="ECO:0000259" key="2">
    <source>
        <dbReference type="Pfam" id="PF13386"/>
    </source>
</evidence>
<keyword evidence="1" id="KW-1133">Transmembrane helix</keyword>
<proteinExistence type="predicted"/>
<keyword evidence="1" id="KW-0812">Transmembrane</keyword>
<organism evidence="3 4">
    <name type="scientific">Dokdonella fugitiva</name>
    <dbReference type="NCBI Taxonomy" id="328517"/>
    <lineage>
        <taxon>Bacteria</taxon>
        <taxon>Pseudomonadati</taxon>
        <taxon>Pseudomonadota</taxon>
        <taxon>Gammaproteobacteria</taxon>
        <taxon>Lysobacterales</taxon>
        <taxon>Rhodanobacteraceae</taxon>
        <taxon>Dokdonella</taxon>
    </lineage>
</organism>
<feature type="transmembrane region" description="Helical" evidence="1">
    <location>
        <begin position="89"/>
        <end position="106"/>
    </location>
</feature>
<gene>
    <name evidence="3" type="ORF">EV148_107115</name>
</gene>
<keyword evidence="1" id="KW-0472">Membrane</keyword>
<keyword evidence="4" id="KW-1185">Reference proteome</keyword>
<reference evidence="3 4" key="1">
    <citation type="journal article" date="2015" name="Stand. Genomic Sci.">
        <title>Genomic Encyclopedia of Bacterial and Archaeal Type Strains, Phase III: the genomes of soil and plant-associated and newly described type strains.</title>
        <authorList>
            <person name="Whitman W.B."/>
            <person name="Woyke T."/>
            <person name="Klenk H.P."/>
            <person name="Zhou Y."/>
            <person name="Lilburn T.G."/>
            <person name="Beck B.J."/>
            <person name="De Vos P."/>
            <person name="Vandamme P."/>
            <person name="Eisen J.A."/>
            <person name="Garrity G."/>
            <person name="Hugenholtz P."/>
            <person name="Kyrpides N.C."/>
        </authorList>
    </citation>
    <scope>NUCLEOTIDE SEQUENCE [LARGE SCALE GENOMIC DNA]</scope>
    <source>
        <strain evidence="3 4">A3</strain>
    </source>
</reference>
<dbReference type="PANTHER" id="PTHR42208:SF1">
    <property type="entry name" value="HEAVY METAL TRANSPORTER"/>
    <property type="match status" value="1"/>
</dbReference>
<evidence type="ECO:0000313" key="4">
    <source>
        <dbReference type="Proteomes" id="UP000294862"/>
    </source>
</evidence>
<dbReference type="Pfam" id="PF13386">
    <property type="entry name" value="DsbD_2"/>
    <property type="match status" value="1"/>
</dbReference>